<dbReference type="InterPro" id="IPR041624">
    <property type="entry name" value="RGI_lyase"/>
</dbReference>
<dbReference type="SUPFAM" id="SSF49899">
    <property type="entry name" value="Concanavalin A-like lectins/glucanases"/>
    <property type="match status" value="1"/>
</dbReference>
<feature type="signal peptide" evidence="1">
    <location>
        <begin position="1"/>
        <end position="18"/>
    </location>
</feature>
<dbReference type="InterPro" id="IPR011628">
    <property type="entry name" value="Cleaved_adhesin"/>
</dbReference>
<dbReference type="Pfam" id="PF07675">
    <property type="entry name" value="Cleaved_Adhesin"/>
    <property type="match status" value="1"/>
</dbReference>
<name>A0A0T7APB5_PREIN</name>
<proteinExistence type="predicted"/>
<feature type="chain" id="PRO_5006677963" description="Adhesin" evidence="1">
    <location>
        <begin position="19"/>
        <end position="955"/>
    </location>
</feature>
<keyword evidence="1" id="KW-0732">Signal</keyword>
<dbReference type="InterPro" id="IPR013783">
    <property type="entry name" value="Ig-like_fold"/>
</dbReference>
<feature type="domain" description="Rhamnogalacturonan I lyase beta-sheet" evidence="4">
    <location>
        <begin position="855"/>
        <end position="907"/>
    </location>
</feature>
<dbReference type="InterPro" id="IPR011635">
    <property type="entry name" value="CARDB"/>
</dbReference>
<dbReference type="InterPro" id="IPR013320">
    <property type="entry name" value="ConA-like_dom_sf"/>
</dbReference>
<organism evidence="5 6">
    <name type="scientific">Prevotella intermedia</name>
    <dbReference type="NCBI Taxonomy" id="28131"/>
    <lineage>
        <taxon>Bacteria</taxon>
        <taxon>Pseudomonadati</taxon>
        <taxon>Bacteroidota</taxon>
        <taxon>Bacteroidia</taxon>
        <taxon>Bacteroidales</taxon>
        <taxon>Prevotellaceae</taxon>
        <taxon>Prevotella</taxon>
    </lineage>
</organism>
<dbReference type="Gene3D" id="2.60.120.200">
    <property type="match status" value="3"/>
</dbReference>
<evidence type="ECO:0000259" key="4">
    <source>
        <dbReference type="Pfam" id="PF18370"/>
    </source>
</evidence>
<dbReference type="Gene3D" id="2.60.40.10">
    <property type="entry name" value="Immunoglobulins"/>
    <property type="match status" value="2"/>
</dbReference>
<dbReference type="Pfam" id="PF18370">
    <property type="entry name" value="RGI_lyase"/>
    <property type="match status" value="1"/>
</dbReference>
<evidence type="ECO:0000259" key="2">
    <source>
        <dbReference type="Pfam" id="PF07675"/>
    </source>
</evidence>
<protein>
    <recommendedName>
        <fullName evidence="7">Adhesin</fullName>
    </recommendedName>
</protein>
<accession>A0A0T7APB5</accession>
<dbReference type="Proteomes" id="UP000217431">
    <property type="component" value="Chromosome II"/>
</dbReference>
<evidence type="ECO:0000256" key="1">
    <source>
        <dbReference type="SAM" id="SignalP"/>
    </source>
</evidence>
<dbReference type="EMBL" id="AP014598">
    <property type="protein sequence ID" value="BAU18916.1"/>
    <property type="molecule type" value="Genomic_DNA"/>
</dbReference>
<evidence type="ECO:0000313" key="5">
    <source>
        <dbReference type="EMBL" id="BAU18916.1"/>
    </source>
</evidence>
<dbReference type="GO" id="GO:0004553">
    <property type="term" value="F:hydrolase activity, hydrolyzing O-glycosyl compounds"/>
    <property type="evidence" value="ECO:0007669"/>
    <property type="project" value="UniProtKB-ARBA"/>
</dbReference>
<sequence>MKKSFLAALLMFPLVLQAQNVKLPWSQSFDNEQALEQFTVLDANNDDQAFKYNKDTQTAWCVRTQDADDWLVSPVLKLKAGKTYELVYTISGESNSATESYEVKIGKDKTAAAMTKTIAAQTSAPADFVEKATVSATFSVNADGEYYIGWHFNTAMQLEAGAFNIYYIELKEKLGEGVPAAVTGATVTPAANGGHSAVVAFTAPTKTQAGIALSNLSKIEVFRGEQSVKTFDNPTPGAALSFTDTNVPNGKTSYRITPFGAEGEGESVDVEAFVGVDVPAAVGKISFAYNNGKAQITWDKVTTGAEGAYVNPDAITYSLMRGKNNAIAEGLKVTTFEDTPTAKDEQEALAYSVAAVNEAGEGKRAYSNIVVTGKPYTLPMKESFANGKLSYFWLVDYSNRSRWTPFHDESSYSQDGDRGFVGFTPMFLGEQTVLESGLIDLGKAKDPVLSFYYKTHQNSEDVFKIWVSKEYGKADTIATVNLQECELRKWIKVELPLKQFVGSKFIQIAFDCTGSTATSNLYLDNINIFDRKTNDLEAKLKEAPTRLRVDNPASFVVEVMNHGTKPANDYTVAVYHGDKQMASVKGAAVAAGGTVENIVTFTPQRNLADTLKLYAKVEVEADEDLSNNTTKTVEVAVNFPSFPTAKQLKAVAGATNSLMWVIPDEPRSTDERIVESFEKYADFATKNIGEWQLYDVDNHTVYGFNEITFPGMGDRQAWTVFNYAKTTPASNVAWKGHTGDKVLISFGAPYATTENWLVSPELPGKAQTIAFWEKSFKGSDKETYNLMYSTSGFNRSDFTALEMNHIVSDKWTEVEYNLPEGTKYFAVVASSTDGFATLIDDISFIPDSCAAQQLTLVGYNIYRDGVKVNDTPVTDTKFTDKVGGAHLYNVTAVYDKGEARFSNTAEVTAAAGISEVETTTDATDENAPCYDLSGRRVSKSYKGIYISKGKKHIAK</sequence>
<dbReference type="NCBIfam" id="NF038128">
    <property type="entry name" value="choice_anch_J"/>
    <property type="match status" value="2"/>
</dbReference>
<dbReference type="RefSeq" id="WP_096408910.1">
    <property type="nucleotide sequence ID" value="NZ_AP014598.1"/>
</dbReference>
<gene>
    <name evidence="5" type="ORF">PIOMA14_II_0411</name>
</gene>
<evidence type="ECO:0008006" key="7">
    <source>
        <dbReference type="Google" id="ProtNLM"/>
    </source>
</evidence>
<evidence type="ECO:0000313" key="6">
    <source>
        <dbReference type="Proteomes" id="UP000217431"/>
    </source>
</evidence>
<feature type="domain" description="Cleaved adhesin" evidence="2">
    <location>
        <begin position="730"/>
        <end position="823"/>
    </location>
</feature>
<feature type="domain" description="CARDB" evidence="3">
    <location>
        <begin position="534"/>
        <end position="624"/>
    </location>
</feature>
<dbReference type="AlphaFoldDB" id="A0A0T7APB5"/>
<dbReference type="Pfam" id="PF07705">
    <property type="entry name" value="CARDB"/>
    <property type="match status" value="1"/>
</dbReference>
<evidence type="ECO:0000259" key="3">
    <source>
        <dbReference type="Pfam" id="PF07705"/>
    </source>
</evidence>
<dbReference type="GO" id="GO:0005975">
    <property type="term" value="P:carbohydrate metabolic process"/>
    <property type="evidence" value="ECO:0007669"/>
    <property type="project" value="UniProtKB-ARBA"/>
</dbReference>
<reference evidence="5 6" key="1">
    <citation type="journal article" date="2016" name="DNA Res.">
        <title>The complete genome sequencing of Prevotella intermedia strain OMA14 and a subsequent fine-scale, intra-species genomic comparison reveal an unusual amplification of conjugative and mobile transposons and identify a novel Prevotella-lineage-specific repeat.</title>
        <authorList>
            <person name="Naito M."/>
            <person name="Ogura Y."/>
            <person name="Itoh T."/>
            <person name="Shoji M."/>
            <person name="Okamoto M."/>
            <person name="Hayashi T."/>
            <person name="Nakayama K."/>
        </authorList>
    </citation>
    <scope>NUCLEOTIDE SEQUENCE [LARGE SCALE GENOMIC DNA]</scope>
    <source>
        <strain evidence="5 6">OMA14</strain>
    </source>
</reference>